<dbReference type="InterPro" id="IPR013103">
    <property type="entry name" value="RVT_2"/>
</dbReference>
<dbReference type="AlphaFoldDB" id="A0A9W7DG34"/>
<evidence type="ECO:0000313" key="2">
    <source>
        <dbReference type="EMBL" id="GMG35538.1"/>
    </source>
</evidence>
<protein>
    <submittedName>
        <fullName evidence="2">Unnamed protein product</fullName>
    </submittedName>
</protein>
<reference evidence="2" key="1">
    <citation type="submission" date="2023-04" db="EMBL/GenBank/DDBJ databases">
        <title>Ambrosiozyma monospora NBRC 1965.</title>
        <authorList>
            <person name="Ichikawa N."/>
            <person name="Sato H."/>
            <person name="Tonouchi N."/>
        </authorList>
    </citation>
    <scope>NUCLEOTIDE SEQUENCE</scope>
    <source>
        <strain evidence="2">NBRC 1965</strain>
    </source>
</reference>
<feature type="domain" description="Reverse transcriptase Ty1/copia-type" evidence="1">
    <location>
        <begin position="25"/>
        <end position="112"/>
    </location>
</feature>
<gene>
    <name evidence="2" type="ORF">Amon01_000455300</name>
</gene>
<comment type="caution">
    <text evidence="2">The sequence shown here is derived from an EMBL/GenBank/DDBJ whole genome shotgun (WGS) entry which is preliminary data.</text>
</comment>
<keyword evidence="3" id="KW-1185">Reference proteome</keyword>
<evidence type="ECO:0000259" key="1">
    <source>
        <dbReference type="Pfam" id="PF07727"/>
    </source>
</evidence>
<dbReference type="OrthoDB" id="4064460at2759"/>
<accession>A0A9W7DG34</accession>
<dbReference type="Pfam" id="PF07727">
    <property type="entry name" value="RVT_2"/>
    <property type="match status" value="1"/>
</dbReference>
<proteinExistence type="predicted"/>
<dbReference type="EMBL" id="BSXU01002223">
    <property type="protein sequence ID" value="GMG35538.1"/>
    <property type="molecule type" value="Genomic_DNA"/>
</dbReference>
<sequence>MIGATENDRHILERKVNLLTNCTVKRSGEKKVRVCARGDQQPSSSYDDTYSPTLRTELLKLILANAVRKQHHIEFLDITAAYLNADLPSDTELYIPPLPMKIIKTKLIKEWSIDSRRHCSVCGVVAYYGSSY</sequence>
<name>A0A9W7DG34_AMBMO</name>
<dbReference type="Proteomes" id="UP001165063">
    <property type="component" value="Unassembled WGS sequence"/>
</dbReference>
<organism evidence="2 3">
    <name type="scientific">Ambrosiozyma monospora</name>
    <name type="common">Yeast</name>
    <name type="synonym">Endomycopsis monosporus</name>
    <dbReference type="NCBI Taxonomy" id="43982"/>
    <lineage>
        <taxon>Eukaryota</taxon>
        <taxon>Fungi</taxon>
        <taxon>Dikarya</taxon>
        <taxon>Ascomycota</taxon>
        <taxon>Saccharomycotina</taxon>
        <taxon>Pichiomycetes</taxon>
        <taxon>Pichiales</taxon>
        <taxon>Pichiaceae</taxon>
        <taxon>Ambrosiozyma</taxon>
    </lineage>
</organism>
<evidence type="ECO:0000313" key="3">
    <source>
        <dbReference type="Proteomes" id="UP001165063"/>
    </source>
</evidence>